<dbReference type="AlphaFoldDB" id="A0A9P5N9Z6"/>
<keyword evidence="1" id="KW-1133">Transmembrane helix</keyword>
<evidence type="ECO:0000313" key="3">
    <source>
        <dbReference type="Proteomes" id="UP000724874"/>
    </source>
</evidence>
<evidence type="ECO:0000256" key="1">
    <source>
        <dbReference type="SAM" id="Phobius"/>
    </source>
</evidence>
<organism evidence="2 3">
    <name type="scientific">Gymnopilus junonius</name>
    <name type="common">Spectacular rustgill mushroom</name>
    <name type="synonym">Gymnopilus spectabilis subsp. junonius</name>
    <dbReference type="NCBI Taxonomy" id="109634"/>
    <lineage>
        <taxon>Eukaryota</taxon>
        <taxon>Fungi</taxon>
        <taxon>Dikarya</taxon>
        <taxon>Basidiomycota</taxon>
        <taxon>Agaricomycotina</taxon>
        <taxon>Agaricomycetes</taxon>
        <taxon>Agaricomycetidae</taxon>
        <taxon>Agaricales</taxon>
        <taxon>Agaricineae</taxon>
        <taxon>Hymenogastraceae</taxon>
        <taxon>Gymnopilus</taxon>
    </lineage>
</organism>
<name>A0A9P5N9Z6_GYMJU</name>
<protein>
    <submittedName>
        <fullName evidence="2">Uncharacterized protein</fullName>
    </submittedName>
</protein>
<accession>A0A9P5N9Z6</accession>
<comment type="caution">
    <text evidence="2">The sequence shown here is derived from an EMBL/GenBank/DDBJ whole genome shotgun (WGS) entry which is preliminary data.</text>
</comment>
<reference evidence="2" key="1">
    <citation type="submission" date="2020-11" db="EMBL/GenBank/DDBJ databases">
        <authorList>
            <consortium name="DOE Joint Genome Institute"/>
            <person name="Ahrendt S."/>
            <person name="Riley R."/>
            <person name="Andreopoulos W."/>
            <person name="LaButti K."/>
            <person name="Pangilinan J."/>
            <person name="Ruiz-duenas F.J."/>
            <person name="Barrasa J.M."/>
            <person name="Sanchez-Garcia M."/>
            <person name="Camarero S."/>
            <person name="Miyauchi S."/>
            <person name="Serrano A."/>
            <person name="Linde D."/>
            <person name="Babiker R."/>
            <person name="Drula E."/>
            <person name="Ayuso-Fernandez I."/>
            <person name="Pacheco R."/>
            <person name="Padilla G."/>
            <person name="Ferreira P."/>
            <person name="Barriuso J."/>
            <person name="Kellner H."/>
            <person name="Castanera R."/>
            <person name="Alfaro M."/>
            <person name="Ramirez L."/>
            <person name="Pisabarro A.G."/>
            <person name="Kuo A."/>
            <person name="Tritt A."/>
            <person name="Lipzen A."/>
            <person name="He G."/>
            <person name="Yan M."/>
            <person name="Ng V."/>
            <person name="Cullen D."/>
            <person name="Martin F."/>
            <person name="Rosso M.-N."/>
            <person name="Henrissat B."/>
            <person name="Hibbett D."/>
            <person name="Martinez A.T."/>
            <person name="Grigoriev I.V."/>
        </authorList>
    </citation>
    <scope>NUCLEOTIDE SEQUENCE</scope>
    <source>
        <strain evidence="2">AH 44721</strain>
    </source>
</reference>
<keyword evidence="1" id="KW-0812">Transmembrane</keyword>
<dbReference type="Proteomes" id="UP000724874">
    <property type="component" value="Unassembled WGS sequence"/>
</dbReference>
<sequence>MEQDSGTVGLNGHDEGEYDKCYGLAASSEVAVCCIWKFIEPVALLIISITRTAFKGMIILLTVIRVLRTRSLSFLCGNASIFHWSIFYSLTSI</sequence>
<feature type="transmembrane region" description="Helical" evidence="1">
    <location>
        <begin position="42"/>
        <end position="64"/>
    </location>
</feature>
<gene>
    <name evidence="2" type="ORF">CPB84DRAFT_647408</name>
</gene>
<feature type="transmembrane region" description="Helical" evidence="1">
    <location>
        <begin position="71"/>
        <end position="90"/>
    </location>
</feature>
<dbReference type="EMBL" id="JADNYJ010000244">
    <property type="protein sequence ID" value="KAF8873194.1"/>
    <property type="molecule type" value="Genomic_DNA"/>
</dbReference>
<keyword evidence="1" id="KW-0472">Membrane</keyword>
<proteinExistence type="predicted"/>
<evidence type="ECO:0000313" key="2">
    <source>
        <dbReference type="EMBL" id="KAF8873194.1"/>
    </source>
</evidence>
<keyword evidence="3" id="KW-1185">Reference proteome</keyword>